<feature type="non-terminal residue" evidence="2">
    <location>
        <position position="120"/>
    </location>
</feature>
<keyword evidence="3" id="KW-1185">Reference proteome</keyword>
<reference evidence="2" key="1">
    <citation type="submission" date="2023-10" db="EMBL/GenBank/DDBJ databases">
        <authorList>
            <person name="Chen Y."/>
            <person name="Shah S."/>
            <person name="Dougan E. K."/>
            <person name="Thang M."/>
            <person name="Chan C."/>
        </authorList>
    </citation>
    <scope>NUCLEOTIDE SEQUENCE [LARGE SCALE GENOMIC DNA]</scope>
</reference>
<accession>A0ABN9XK50</accession>
<evidence type="ECO:0000256" key="1">
    <source>
        <dbReference type="SAM" id="MobiDB-lite"/>
    </source>
</evidence>
<evidence type="ECO:0000313" key="2">
    <source>
        <dbReference type="EMBL" id="CAK0900194.1"/>
    </source>
</evidence>
<evidence type="ECO:0008006" key="4">
    <source>
        <dbReference type="Google" id="ProtNLM"/>
    </source>
</evidence>
<comment type="caution">
    <text evidence="2">The sequence shown here is derived from an EMBL/GenBank/DDBJ whole genome shotgun (WGS) entry which is preliminary data.</text>
</comment>
<feature type="region of interest" description="Disordered" evidence="1">
    <location>
        <begin position="61"/>
        <end position="120"/>
    </location>
</feature>
<sequence>MIMSEIAALFRKHSVSIHKCEIEPLPDDGAKHIYHVRSARTQVQLIEFECERLKEESSRACSALASPSSASPRWTPERCPARRQQQGLRGAGEEVRDPDQKLEQKLDKMHELLAQHAQTR</sequence>
<name>A0ABN9XK50_9DINO</name>
<feature type="compositionally biased region" description="Low complexity" evidence="1">
    <location>
        <begin position="61"/>
        <end position="71"/>
    </location>
</feature>
<proteinExistence type="predicted"/>
<organism evidence="2 3">
    <name type="scientific">Prorocentrum cordatum</name>
    <dbReference type="NCBI Taxonomy" id="2364126"/>
    <lineage>
        <taxon>Eukaryota</taxon>
        <taxon>Sar</taxon>
        <taxon>Alveolata</taxon>
        <taxon>Dinophyceae</taxon>
        <taxon>Prorocentrales</taxon>
        <taxon>Prorocentraceae</taxon>
        <taxon>Prorocentrum</taxon>
    </lineage>
</organism>
<dbReference type="Proteomes" id="UP001189429">
    <property type="component" value="Unassembled WGS sequence"/>
</dbReference>
<protein>
    <recommendedName>
        <fullName evidence="4">V-type proton ATPase subunit a</fullName>
    </recommendedName>
</protein>
<evidence type="ECO:0000313" key="3">
    <source>
        <dbReference type="Proteomes" id="UP001189429"/>
    </source>
</evidence>
<gene>
    <name evidence="2" type="ORF">PCOR1329_LOCUS77550</name>
</gene>
<feature type="compositionally biased region" description="Basic and acidic residues" evidence="1">
    <location>
        <begin position="91"/>
        <end position="113"/>
    </location>
</feature>
<dbReference type="EMBL" id="CAUYUJ010020737">
    <property type="protein sequence ID" value="CAK0900194.1"/>
    <property type="molecule type" value="Genomic_DNA"/>
</dbReference>